<gene>
    <name evidence="2" type="ORF">D0809_27085</name>
</gene>
<dbReference type="InterPro" id="IPR033985">
    <property type="entry name" value="SusD-like_N"/>
</dbReference>
<dbReference type="EMBL" id="QWDN01000533">
    <property type="protein sequence ID" value="TEB41131.1"/>
    <property type="molecule type" value="Genomic_DNA"/>
</dbReference>
<organism evidence="2 3">
    <name type="scientific">Flavobacterium circumlabens</name>
    <dbReference type="NCBI Taxonomy" id="2133765"/>
    <lineage>
        <taxon>Bacteria</taxon>
        <taxon>Pseudomonadati</taxon>
        <taxon>Bacteroidota</taxon>
        <taxon>Flavobacteriia</taxon>
        <taxon>Flavobacteriales</taxon>
        <taxon>Flavobacteriaceae</taxon>
        <taxon>Flavobacterium</taxon>
    </lineage>
</organism>
<evidence type="ECO:0000313" key="3">
    <source>
        <dbReference type="Proteomes" id="UP000298340"/>
    </source>
</evidence>
<dbReference type="Gene3D" id="1.25.40.390">
    <property type="match status" value="1"/>
</dbReference>
<dbReference type="Pfam" id="PF14322">
    <property type="entry name" value="SusD-like_3"/>
    <property type="match status" value="1"/>
</dbReference>
<feature type="domain" description="SusD-like N-terminal" evidence="1">
    <location>
        <begin position="9"/>
        <end position="98"/>
    </location>
</feature>
<feature type="non-terminal residue" evidence="2">
    <location>
        <position position="131"/>
    </location>
</feature>
<reference evidence="2 3" key="1">
    <citation type="journal article" date="2018" name="Syst. Appl. Microbiol.">
        <title>Flavobacterium circumlabens sp. nov. and Flavobacterium cupreum sp. nov., two psychrotrophic species isolated from Antarctic environmental samples.</title>
        <authorList>
            <person name="Kralova S."/>
            <person name="Busse H.J."/>
            <person name="Svec P."/>
            <person name="Maslanova I."/>
            <person name="Stankova E."/>
            <person name="Bartak M."/>
            <person name="Sedlacek I."/>
        </authorList>
    </citation>
    <scope>NUCLEOTIDE SEQUENCE [LARGE SCALE GENOMIC DNA]</scope>
    <source>
        <strain evidence="2 3">CCM 8828</strain>
    </source>
</reference>
<dbReference type="AlphaFoldDB" id="A0A4Y7U4E4"/>
<sequence>KSVHLPEVDKKQLKGEALFVRALLHFYLTNLFGDVPYLTSTDYEQNSIVKKKSVTMVYTSAKEDLEQAIQLLPENYVSEDRVRPNKYAAHALLARVDLYAGLWDEASNEASAVLNNTELYNNEGDLDKIFL</sequence>
<dbReference type="SUPFAM" id="SSF48452">
    <property type="entry name" value="TPR-like"/>
    <property type="match status" value="1"/>
</dbReference>
<dbReference type="Proteomes" id="UP000298340">
    <property type="component" value="Unassembled WGS sequence"/>
</dbReference>
<feature type="non-terminal residue" evidence="2">
    <location>
        <position position="1"/>
    </location>
</feature>
<proteinExistence type="predicted"/>
<dbReference type="InterPro" id="IPR011990">
    <property type="entry name" value="TPR-like_helical_dom_sf"/>
</dbReference>
<comment type="caution">
    <text evidence="2">The sequence shown here is derived from an EMBL/GenBank/DDBJ whole genome shotgun (WGS) entry which is preliminary data.</text>
</comment>
<dbReference type="RefSeq" id="WP_194100357.1">
    <property type="nucleotide sequence ID" value="NZ_QWDN01000533.1"/>
</dbReference>
<protein>
    <submittedName>
        <fullName evidence="2">RagB/SusD family nutrient uptake outer membrane protein</fullName>
    </submittedName>
</protein>
<accession>A0A4Y7U4E4</accession>
<evidence type="ECO:0000259" key="1">
    <source>
        <dbReference type="Pfam" id="PF14322"/>
    </source>
</evidence>
<evidence type="ECO:0000313" key="2">
    <source>
        <dbReference type="EMBL" id="TEB41131.1"/>
    </source>
</evidence>
<name>A0A4Y7U4E4_9FLAO</name>